<dbReference type="EMBL" id="FOLQ01000005">
    <property type="protein sequence ID" value="SFD46742.1"/>
    <property type="molecule type" value="Genomic_DNA"/>
</dbReference>
<dbReference type="OrthoDB" id="960722at2"/>
<evidence type="ECO:0000313" key="1">
    <source>
        <dbReference type="EMBL" id="SFD46742.1"/>
    </source>
</evidence>
<sequence>MKRILIEVVVAVILTAATWMVCQYVNGRENLVCMEEKEAMRQQWLAQQAEIDKVIYESRLKTSDSLLTVKDDKILLLQLKMVSDSIQSLSDLEAVRAINEYTVPR</sequence>
<keyword evidence="2" id="KW-1185">Reference proteome</keyword>
<dbReference type="AlphaFoldDB" id="A0A1I1SKA6"/>
<organism evidence="1 2">
    <name type="scientific">Spirosoma endophyticum</name>
    <dbReference type="NCBI Taxonomy" id="662367"/>
    <lineage>
        <taxon>Bacteria</taxon>
        <taxon>Pseudomonadati</taxon>
        <taxon>Bacteroidota</taxon>
        <taxon>Cytophagia</taxon>
        <taxon>Cytophagales</taxon>
        <taxon>Cytophagaceae</taxon>
        <taxon>Spirosoma</taxon>
    </lineage>
</organism>
<reference evidence="1 2" key="1">
    <citation type="submission" date="2016-10" db="EMBL/GenBank/DDBJ databases">
        <authorList>
            <person name="de Groot N.N."/>
        </authorList>
    </citation>
    <scope>NUCLEOTIDE SEQUENCE [LARGE SCALE GENOMIC DNA]</scope>
    <source>
        <strain evidence="1 2">DSM 26130</strain>
    </source>
</reference>
<accession>A0A1I1SKA6</accession>
<dbReference type="RefSeq" id="WP_093827514.1">
    <property type="nucleotide sequence ID" value="NZ_FOLQ01000005.1"/>
</dbReference>
<name>A0A1I1SKA6_9BACT</name>
<gene>
    <name evidence="1" type="ORF">SAMN05216167_105136</name>
</gene>
<dbReference type="Proteomes" id="UP000198598">
    <property type="component" value="Unassembled WGS sequence"/>
</dbReference>
<protein>
    <submittedName>
        <fullName evidence="1">Uncharacterized protein</fullName>
    </submittedName>
</protein>
<proteinExistence type="predicted"/>
<dbReference type="STRING" id="662367.SAMN05216167_105136"/>
<evidence type="ECO:0000313" key="2">
    <source>
        <dbReference type="Proteomes" id="UP000198598"/>
    </source>
</evidence>